<evidence type="ECO:0000256" key="11">
    <source>
        <dbReference type="ARBA" id="ARBA00022960"/>
    </source>
</evidence>
<evidence type="ECO:0000256" key="6">
    <source>
        <dbReference type="ARBA" id="ARBA00015655"/>
    </source>
</evidence>
<dbReference type="HAMAP" id="MF_00639">
    <property type="entry name" value="MurD"/>
    <property type="match status" value="1"/>
</dbReference>
<organism evidence="21 22">
    <name type="scientific">Candidatus Monoglobus merdigallinarum</name>
    <dbReference type="NCBI Taxonomy" id="2838698"/>
    <lineage>
        <taxon>Bacteria</taxon>
        <taxon>Bacillati</taxon>
        <taxon>Bacillota</taxon>
        <taxon>Clostridia</taxon>
        <taxon>Monoglobales</taxon>
        <taxon>Monoglobaceae</taxon>
        <taxon>Monoglobus</taxon>
    </lineage>
</organism>
<comment type="function">
    <text evidence="1 17 18">Cell wall formation. Catalyzes the addition of glutamate to the nucleotide precursor UDP-N-acetylmuramoyl-L-alanine (UMA).</text>
</comment>
<dbReference type="GO" id="GO:0005737">
    <property type="term" value="C:cytoplasm"/>
    <property type="evidence" value="ECO:0007669"/>
    <property type="project" value="UniProtKB-SubCell"/>
</dbReference>
<evidence type="ECO:0000256" key="12">
    <source>
        <dbReference type="ARBA" id="ARBA00022984"/>
    </source>
</evidence>
<dbReference type="SUPFAM" id="SSF51984">
    <property type="entry name" value="MurCD N-terminal domain"/>
    <property type="match status" value="1"/>
</dbReference>
<dbReference type="SUPFAM" id="SSF53623">
    <property type="entry name" value="MurD-like peptide ligases, catalytic domain"/>
    <property type="match status" value="1"/>
</dbReference>
<keyword evidence="9 17" id="KW-0547">Nucleotide-binding</keyword>
<evidence type="ECO:0000259" key="20">
    <source>
        <dbReference type="Pfam" id="PF08245"/>
    </source>
</evidence>
<feature type="domain" description="Mur ligase C-terminal" evidence="19">
    <location>
        <begin position="322"/>
        <end position="440"/>
    </location>
</feature>
<evidence type="ECO:0000256" key="16">
    <source>
        <dbReference type="ARBA" id="ARBA00047632"/>
    </source>
</evidence>
<dbReference type="GO" id="GO:0008764">
    <property type="term" value="F:UDP-N-acetylmuramoylalanine-D-glutamate ligase activity"/>
    <property type="evidence" value="ECO:0007669"/>
    <property type="project" value="UniProtKB-UniRule"/>
</dbReference>
<keyword evidence="7 17" id="KW-0963">Cytoplasm</keyword>
<keyword evidence="8 17" id="KW-0436">Ligase</keyword>
<evidence type="ECO:0000256" key="18">
    <source>
        <dbReference type="RuleBase" id="RU003664"/>
    </source>
</evidence>
<keyword evidence="10 17" id="KW-0067">ATP-binding</keyword>
<dbReference type="SUPFAM" id="SSF53244">
    <property type="entry name" value="MurD-like peptide ligases, peptide-binding domain"/>
    <property type="match status" value="1"/>
</dbReference>
<dbReference type="Gene3D" id="3.90.190.20">
    <property type="entry name" value="Mur ligase, C-terminal domain"/>
    <property type="match status" value="1"/>
</dbReference>
<keyword evidence="11 17" id="KW-0133">Cell shape</keyword>
<dbReference type="AlphaFoldDB" id="A0A9D1PQ13"/>
<keyword evidence="17 18" id="KW-0131">Cell cycle</keyword>
<proteinExistence type="inferred from homology"/>
<evidence type="ECO:0000256" key="13">
    <source>
        <dbReference type="ARBA" id="ARBA00023316"/>
    </source>
</evidence>
<dbReference type="InterPro" id="IPR036565">
    <property type="entry name" value="Mur-like_cat_sf"/>
</dbReference>
<keyword evidence="13 17" id="KW-0961">Cell wall biogenesis/degradation</keyword>
<comment type="subcellular location">
    <subcellularLocation>
        <location evidence="2 17 18">Cytoplasm</location>
    </subcellularLocation>
</comment>
<keyword evidence="17 18" id="KW-0132">Cell division</keyword>
<dbReference type="PANTHER" id="PTHR43692">
    <property type="entry name" value="UDP-N-ACETYLMURAMOYLALANINE--D-GLUTAMATE LIGASE"/>
    <property type="match status" value="1"/>
</dbReference>
<protein>
    <recommendedName>
        <fullName evidence="6 17">UDP-N-acetylmuramoylalanine--D-glutamate ligase</fullName>
        <ecNumber evidence="5 17">6.3.2.9</ecNumber>
    </recommendedName>
    <alternativeName>
        <fullName evidence="15 17">D-glutamic acid-adding enzyme</fullName>
    </alternativeName>
    <alternativeName>
        <fullName evidence="14 17">UDP-N-acetylmuramoyl-L-alanyl-D-glutamate synthetase</fullName>
    </alternativeName>
</protein>
<evidence type="ECO:0000256" key="17">
    <source>
        <dbReference type="HAMAP-Rule" id="MF_00639"/>
    </source>
</evidence>
<evidence type="ECO:0000259" key="19">
    <source>
        <dbReference type="Pfam" id="PF02875"/>
    </source>
</evidence>
<evidence type="ECO:0000256" key="15">
    <source>
        <dbReference type="ARBA" id="ARBA00032324"/>
    </source>
</evidence>
<evidence type="ECO:0000256" key="9">
    <source>
        <dbReference type="ARBA" id="ARBA00022741"/>
    </source>
</evidence>
<dbReference type="Gene3D" id="3.40.50.720">
    <property type="entry name" value="NAD(P)-binding Rossmann-like Domain"/>
    <property type="match status" value="1"/>
</dbReference>
<dbReference type="PANTHER" id="PTHR43692:SF1">
    <property type="entry name" value="UDP-N-ACETYLMURAMOYLALANINE--D-GLUTAMATE LIGASE"/>
    <property type="match status" value="1"/>
</dbReference>
<name>A0A9D1PQ13_9FIRM</name>
<dbReference type="GO" id="GO:0005524">
    <property type="term" value="F:ATP binding"/>
    <property type="evidence" value="ECO:0007669"/>
    <property type="project" value="UniProtKB-UniRule"/>
</dbReference>
<dbReference type="InterPro" id="IPR004101">
    <property type="entry name" value="Mur_ligase_C"/>
</dbReference>
<comment type="similarity">
    <text evidence="4 17">Belongs to the MurCDEF family.</text>
</comment>
<dbReference type="GO" id="GO:0071555">
    <property type="term" value="P:cell wall organization"/>
    <property type="evidence" value="ECO:0007669"/>
    <property type="project" value="UniProtKB-KW"/>
</dbReference>
<evidence type="ECO:0000313" key="22">
    <source>
        <dbReference type="Proteomes" id="UP000824162"/>
    </source>
</evidence>
<keyword evidence="12 17" id="KW-0573">Peptidoglycan synthesis</keyword>
<dbReference type="GO" id="GO:0009252">
    <property type="term" value="P:peptidoglycan biosynthetic process"/>
    <property type="evidence" value="ECO:0007669"/>
    <property type="project" value="UniProtKB-UniRule"/>
</dbReference>
<dbReference type="InterPro" id="IPR036615">
    <property type="entry name" value="Mur_ligase_C_dom_sf"/>
</dbReference>
<evidence type="ECO:0000256" key="5">
    <source>
        <dbReference type="ARBA" id="ARBA00012212"/>
    </source>
</evidence>
<evidence type="ECO:0000313" key="21">
    <source>
        <dbReference type="EMBL" id="HIV85869.1"/>
    </source>
</evidence>
<comment type="caution">
    <text evidence="21">The sequence shown here is derived from an EMBL/GenBank/DDBJ whole genome shotgun (WGS) entry which is preliminary data.</text>
</comment>
<dbReference type="Proteomes" id="UP000824162">
    <property type="component" value="Unassembled WGS sequence"/>
</dbReference>
<dbReference type="GO" id="GO:0008360">
    <property type="term" value="P:regulation of cell shape"/>
    <property type="evidence" value="ECO:0007669"/>
    <property type="project" value="UniProtKB-KW"/>
</dbReference>
<comment type="pathway">
    <text evidence="3 17 18">Cell wall biogenesis; peptidoglycan biosynthesis.</text>
</comment>
<reference evidence="21" key="1">
    <citation type="journal article" date="2021" name="PeerJ">
        <title>Extensive microbial diversity within the chicken gut microbiome revealed by metagenomics and culture.</title>
        <authorList>
            <person name="Gilroy R."/>
            <person name="Ravi A."/>
            <person name="Getino M."/>
            <person name="Pursley I."/>
            <person name="Horton D.L."/>
            <person name="Alikhan N.F."/>
            <person name="Baker D."/>
            <person name="Gharbi K."/>
            <person name="Hall N."/>
            <person name="Watson M."/>
            <person name="Adriaenssens E.M."/>
            <person name="Foster-Nyarko E."/>
            <person name="Jarju S."/>
            <person name="Secka A."/>
            <person name="Antonio M."/>
            <person name="Oren A."/>
            <person name="Chaudhuri R.R."/>
            <person name="La Ragione R."/>
            <person name="Hildebrand F."/>
            <person name="Pallen M.J."/>
        </authorList>
    </citation>
    <scope>NUCLEOTIDE SEQUENCE</scope>
    <source>
        <strain evidence="21">5790</strain>
    </source>
</reference>
<evidence type="ECO:0000256" key="8">
    <source>
        <dbReference type="ARBA" id="ARBA00022598"/>
    </source>
</evidence>
<evidence type="ECO:0000256" key="3">
    <source>
        <dbReference type="ARBA" id="ARBA00004752"/>
    </source>
</evidence>
<dbReference type="CDD" id="cd01983">
    <property type="entry name" value="SIMIBI"/>
    <property type="match status" value="1"/>
</dbReference>
<feature type="domain" description="Mur ligase central" evidence="20">
    <location>
        <begin position="124"/>
        <end position="300"/>
    </location>
</feature>
<evidence type="ECO:0000256" key="14">
    <source>
        <dbReference type="ARBA" id="ARBA00030398"/>
    </source>
</evidence>
<evidence type="ECO:0000256" key="10">
    <source>
        <dbReference type="ARBA" id="ARBA00022840"/>
    </source>
</evidence>
<evidence type="ECO:0000256" key="2">
    <source>
        <dbReference type="ARBA" id="ARBA00004496"/>
    </source>
</evidence>
<feature type="binding site" evidence="17">
    <location>
        <begin position="126"/>
        <end position="132"/>
    </location>
    <ligand>
        <name>ATP</name>
        <dbReference type="ChEBI" id="CHEBI:30616"/>
    </ligand>
</feature>
<dbReference type="EMBL" id="DXIJ01000069">
    <property type="protein sequence ID" value="HIV85869.1"/>
    <property type="molecule type" value="Genomic_DNA"/>
</dbReference>
<dbReference type="Pfam" id="PF02875">
    <property type="entry name" value="Mur_ligase_C"/>
    <property type="match status" value="1"/>
</dbReference>
<reference evidence="21" key="2">
    <citation type="submission" date="2021-04" db="EMBL/GenBank/DDBJ databases">
        <authorList>
            <person name="Gilroy R."/>
        </authorList>
    </citation>
    <scope>NUCLEOTIDE SEQUENCE</scope>
    <source>
        <strain evidence="21">5790</strain>
    </source>
</reference>
<dbReference type="InterPro" id="IPR005762">
    <property type="entry name" value="MurD"/>
</dbReference>
<dbReference type="NCBIfam" id="TIGR01087">
    <property type="entry name" value="murD"/>
    <property type="match status" value="1"/>
</dbReference>
<evidence type="ECO:0000256" key="7">
    <source>
        <dbReference type="ARBA" id="ARBA00022490"/>
    </source>
</evidence>
<dbReference type="GO" id="GO:0051301">
    <property type="term" value="P:cell division"/>
    <property type="evidence" value="ECO:0007669"/>
    <property type="project" value="UniProtKB-KW"/>
</dbReference>
<dbReference type="Gene3D" id="3.40.1190.10">
    <property type="entry name" value="Mur-like, catalytic domain"/>
    <property type="match status" value="1"/>
</dbReference>
<dbReference type="EC" id="6.3.2.9" evidence="5 17"/>
<comment type="catalytic activity">
    <reaction evidence="16 17 18">
        <text>UDP-N-acetyl-alpha-D-muramoyl-L-alanine + D-glutamate + ATP = UDP-N-acetyl-alpha-D-muramoyl-L-alanyl-D-glutamate + ADP + phosphate + H(+)</text>
        <dbReference type="Rhea" id="RHEA:16429"/>
        <dbReference type="ChEBI" id="CHEBI:15378"/>
        <dbReference type="ChEBI" id="CHEBI:29986"/>
        <dbReference type="ChEBI" id="CHEBI:30616"/>
        <dbReference type="ChEBI" id="CHEBI:43474"/>
        <dbReference type="ChEBI" id="CHEBI:83898"/>
        <dbReference type="ChEBI" id="CHEBI:83900"/>
        <dbReference type="ChEBI" id="CHEBI:456216"/>
        <dbReference type="EC" id="6.3.2.9"/>
    </reaction>
</comment>
<evidence type="ECO:0000256" key="1">
    <source>
        <dbReference type="ARBA" id="ARBA00002734"/>
    </source>
</evidence>
<accession>A0A9D1PQ13</accession>
<dbReference type="Pfam" id="PF08245">
    <property type="entry name" value="Mur_ligase_M"/>
    <property type="match status" value="1"/>
</dbReference>
<evidence type="ECO:0000256" key="4">
    <source>
        <dbReference type="ARBA" id="ARBA00010416"/>
    </source>
</evidence>
<dbReference type="Pfam" id="PF21799">
    <property type="entry name" value="MurD-like_N"/>
    <property type="match status" value="1"/>
</dbReference>
<gene>
    <name evidence="17" type="primary">murD</name>
    <name evidence="21" type="ORF">H9900_03560</name>
</gene>
<dbReference type="InterPro" id="IPR013221">
    <property type="entry name" value="Mur_ligase_cen"/>
</dbReference>
<sequence>MIENPIESFNQKIKKRRVAVIGIGVSNVPLIRFLAERGAKITAHDRRTRGQLGSIYDELRGLGVEFVLGGSYLDEIRGDAEMIFKTPGVRFDEPAIAEAVAGGAVLSSEMELFFELCPAPIIGVTGSDGKTTTTSLIYDMLKRAGYKCYLGGNIGSPLIYDVESIKPDDKVVVELSSFQLHTMKKSPHIAVVTNVTPNHLDWHKDYDEYIEAKKAIFANQSEGGRAVFNYDNDITRSLCAEARCGVYFSRQNKLTDGYCINDGYIVQFKNGKEVRRILDTRDIYIPGVHNIENYMAAIAATEGLVSDEIIRETAKGFVGVPHRIEFVRELGGVKFYNDSIASSPARTTAGLNSFEQKVVLIAGGYDKKIPFDDFGAVVCSRVKKLVLCGFTADKIEAAVKAAPNFDGSLEIYKLDDFREAVTKAKDIAEPGDVVILSPACASFDKFKNFEERGNMFKQIVKEF</sequence>